<dbReference type="FunFam" id="3.30.200.20:FF:000727">
    <property type="entry name" value="Cysteine-rich RLK (RECEPTOR-like protein kinase) 23"/>
    <property type="match status" value="1"/>
</dbReference>
<keyword evidence="9 14" id="KW-0067">ATP-binding</keyword>
<feature type="transmembrane region" description="Helical" evidence="15">
    <location>
        <begin position="158"/>
        <end position="178"/>
    </location>
</feature>
<dbReference type="Gene3D" id="3.30.430.20">
    <property type="entry name" value="Gnk2 domain, C-X8-C-X2-C motif"/>
    <property type="match status" value="1"/>
</dbReference>
<evidence type="ECO:0000259" key="16">
    <source>
        <dbReference type="PROSITE" id="PS50011"/>
    </source>
</evidence>
<evidence type="ECO:0000256" key="8">
    <source>
        <dbReference type="ARBA" id="ARBA00022777"/>
    </source>
</evidence>
<dbReference type="PANTHER" id="PTHR27002">
    <property type="entry name" value="RECEPTOR-LIKE SERINE/THREONINE-PROTEIN KINASE SD1-8"/>
    <property type="match status" value="1"/>
</dbReference>
<evidence type="ECO:0000256" key="7">
    <source>
        <dbReference type="ARBA" id="ARBA00022741"/>
    </source>
</evidence>
<evidence type="ECO:0000256" key="15">
    <source>
        <dbReference type="SAM" id="Phobius"/>
    </source>
</evidence>
<dbReference type="AlphaFoldDB" id="A0A6D2JBS0"/>
<dbReference type="InterPro" id="IPR011009">
    <property type="entry name" value="Kinase-like_dom_sf"/>
</dbReference>
<dbReference type="FunFam" id="3.30.430.20:FF:000007">
    <property type="entry name" value="Cysteine-rich receptor-like protein kinase 11"/>
    <property type="match status" value="1"/>
</dbReference>
<evidence type="ECO:0000313" key="18">
    <source>
        <dbReference type="EMBL" id="CAA7037128.1"/>
    </source>
</evidence>
<evidence type="ECO:0008006" key="20">
    <source>
        <dbReference type="Google" id="ProtNLM"/>
    </source>
</evidence>
<evidence type="ECO:0000259" key="17">
    <source>
        <dbReference type="PROSITE" id="PS51473"/>
    </source>
</evidence>
<organism evidence="18 19">
    <name type="scientific">Microthlaspi erraticum</name>
    <dbReference type="NCBI Taxonomy" id="1685480"/>
    <lineage>
        <taxon>Eukaryota</taxon>
        <taxon>Viridiplantae</taxon>
        <taxon>Streptophyta</taxon>
        <taxon>Embryophyta</taxon>
        <taxon>Tracheophyta</taxon>
        <taxon>Spermatophyta</taxon>
        <taxon>Magnoliopsida</taxon>
        <taxon>eudicotyledons</taxon>
        <taxon>Gunneridae</taxon>
        <taxon>Pentapetalae</taxon>
        <taxon>rosids</taxon>
        <taxon>malvids</taxon>
        <taxon>Brassicales</taxon>
        <taxon>Brassicaceae</taxon>
        <taxon>Coluteocarpeae</taxon>
        <taxon>Microthlaspi</taxon>
    </lineage>
</organism>
<keyword evidence="12" id="KW-0675">Receptor</keyword>
<keyword evidence="19" id="KW-1185">Reference proteome</keyword>
<dbReference type="SUPFAM" id="SSF56112">
    <property type="entry name" value="Protein kinase-like (PK-like)"/>
    <property type="match status" value="1"/>
</dbReference>
<keyword evidence="7 14" id="KW-0547">Nucleotide-binding</keyword>
<keyword evidence="10 15" id="KW-1133">Transmembrane helix</keyword>
<keyword evidence="11 15" id="KW-0472">Membrane</keyword>
<evidence type="ECO:0000256" key="12">
    <source>
        <dbReference type="ARBA" id="ARBA00023170"/>
    </source>
</evidence>
<keyword evidence="3" id="KW-0808">Transferase</keyword>
<dbReference type="InterPro" id="IPR002902">
    <property type="entry name" value="GNK2"/>
</dbReference>
<feature type="binding site" evidence="14">
    <location>
        <position position="246"/>
    </location>
    <ligand>
        <name>ATP</name>
        <dbReference type="ChEBI" id="CHEBI:30616"/>
    </ligand>
</feature>
<dbReference type="PANTHER" id="PTHR27002:SF1064">
    <property type="entry name" value="CYSTEINE-RICH RECEPTOR-LIKE PROTEIN KINASE 14-RELATED"/>
    <property type="match status" value="1"/>
</dbReference>
<dbReference type="PROSITE" id="PS50011">
    <property type="entry name" value="PROTEIN_KINASE_DOM"/>
    <property type="match status" value="1"/>
</dbReference>
<accession>A0A6D2JBS0</accession>
<dbReference type="OrthoDB" id="1111620at2759"/>
<evidence type="ECO:0000256" key="14">
    <source>
        <dbReference type="PROSITE-ProRule" id="PRU10141"/>
    </source>
</evidence>
<keyword evidence="6" id="KW-0677">Repeat</keyword>
<dbReference type="CDD" id="cd23509">
    <property type="entry name" value="Gnk2-like"/>
    <property type="match status" value="1"/>
</dbReference>
<sequence>MVRYSDTSFVGSLELEPHVEFLSPSGYRANETEFTRVWNGLTQRMIQEASSSTDATWSSAKYYAADAAALPDSQALYAGMQCTPDLSPSQCNLCLTKCLGNYQRCCLSRQGGSVVRLSCAFRAELYPFSGLFTVMTARPLSQSQPPLTMTESKKKSTGTIVAIVVPIVVVITFLVLLARRFSWRRKPYQETCLDQSGITTVHSLQFDFRTIEAATDRFSQTNKIGQGGFGEVYKGTLVGGTEVAVKRLSKTSEQGTQEFKNEVVLVAKLQHRSLVKLLVWKETKRSLFMNLSPTKA</sequence>
<name>A0A6D2JBS0_9BRAS</name>
<dbReference type="InterPro" id="IPR000719">
    <property type="entry name" value="Prot_kinase_dom"/>
</dbReference>
<evidence type="ECO:0000256" key="4">
    <source>
        <dbReference type="ARBA" id="ARBA00022692"/>
    </source>
</evidence>
<evidence type="ECO:0000256" key="2">
    <source>
        <dbReference type="ARBA" id="ARBA00022527"/>
    </source>
</evidence>
<dbReference type="Proteomes" id="UP000467841">
    <property type="component" value="Unassembled WGS sequence"/>
</dbReference>
<evidence type="ECO:0000256" key="3">
    <source>
        <dbReference type="ARBA" id="ARBA00022679"/>
    </source>
</evidence>
<keyword evidence="2" id="KW-0723">Serine/threonine-protein kinase</keyword>
<dbReference type="GO" id="GO:0042742">
    <property type="term" value="P:defense response to bacterium"/>
    <property type="evidence" value="ECO:0007669"/>
    <property type="project" value="TreeGrafter"/>
</dbReference>
<dbReference type="Pfam" id="PF01657">
    <property type="entry name" value="Stress-antifung"/>
    <property type="match status" value="1"/>
</dbReference>
<dbReference type="PROSITE" id="PS51473">
    <property type="entry name" value="GNK2"/>
    <property type="match status" value="1"/>
</dbReference>
<dbReference type="GO" id="GO:0004674">
    <property type="term" value="F:protein serine/threonine kinase activity"/>
    <property type="evidence" value="ECO:0007669"/>
    <property type="project" value="UniProtKB-KW"/>
</dbReference>
<evidence type="ECO:0000256" key="10">
    <source>
        <dbReference type="ARBA" id="ARBA00022989"/>
    </source>
</evidence>
<keyword evidence="4 15" id="KW-0812">Transmembrane</keyword>
<reference evidence="18" key="1">
    <citation type="submission" date="2020-01" db="EMBL/GenBank/DDBJ databases">
        <authorList>
            <person name="Mishra B."/>
        </authorList>
    </citation>
    <scope>NUCLEOTIDE SEQUENCE [LARGE SCALE GENOMIC DNA]</scope>
</reference>
<dbReference type="EMBL" id="CACVBM020001171">
    <property type="protein sequence ID" value="CAA7037128.1"/>
    <property type="molecule type" value="Genomic_DNA"/>
</dbReference>
<comment type="subcellular location">
    <subcellularLocation>
        <location evidence="1">Membrane</location>
        <topology evidence="1">Single-pass membrane protein</topology>
    </subcellularLocation>
</comment>
<feature type="domain" description="Protein kinase" evidence="16">
    <location>
        <begin position="218"/>
        <end position="296"/>
    </location>
</feature>
<dbReference type="PROSITE" id="PS00107">
    <property type="entry name" value="PROTEIN_KINASE_ATP"/>
    <property type="match status" value="1"/>
</dbReference>
<keyword evidence="5" id="KW-0732">Signal</keyword>
<gene>
    <name evidence="18" type="ORF">MERR_LOCUS24363</name>
</gene>
<evidence type="ECO:0000256" key="6">
    <source>
        <dbReference type="ARBA" id="ARBA00022737"/>
    </source>
</evidence>
<feature type="domain" description="Gnk2-homologous" evidence="17">
    <location>
        <begin position="15"/>
        <end position="128"/>
    </location>
</feature>
<keyword evidence="13" id="KW-0325">Glycoprotein</keyword>
<protein>
    <recommendedName>
        <fullName evidence="20">Gnk2-homologous domain-containing protein</fullName>
    </recommendedName>
</protein>
<evidence type="ECO:0000256" key="1">
    <source>
        <dbReference type="ARBA" id="ARBA00004167"/>
    </source>
</evidence>
<evidence type="ECO:0000313" key="19">
    <source>
        <dbReference type="Proteomes" id="UP000467841"/>
    </source>
</evidence>
<evidence type="ECO:0000256" key="9">
    <source>
        <dbReference type="ARBA" id="ARBA00022840"/>
    </source>
</evidence>
<keyword evidence="8" id="KW-0418">Kinase</keyword>
<comment type="caution">
    <text evidence="18">The sequence shown here is derived from an EMBL/GenBank/DDBJ whole genome shotgun (WGS) entry which is preliminary data.</text>
</comment>
<proteinExistence type="predicted"/>
<evidence type="ECO:0000256" key="13">
    <source>
        <dbReference type="ARBA" id="ARBA00023180"/>
    </source>
</evidence>
<dbReference type="GO" id="GO:0005886">
    <property type="term" value="C:plasma membrane"/>
    <property type="evidence" value="ECO:0007669"/>
    <property type="project" value="TreeGrafter"/>
</dbReference>
<dbReference type="GO" id="GO:0005524">
    <property type="term" value="F:ATP binding"/>
    <property type="evidence" value="ECO:0007669"/>
    <property type="project" value="UniProtKB-UniRule"/>
</dbReference>
<dbReference type="InterPro" id="IPR001245">
    <property type="entry name" value="Ser-Thr/Tyr_kinase_cat_dom"/>
</dbReference>
<evidence type="ECO:0000256" key="11">
    <source>
        <dbReference type="ARBA" id="ARBA00023136"/>
    </source>
</evidence>
<dbReference type="Gene3D" id="3.30.200.20">
    <property type="entry name" value="Phosphorylase Kinase, domain 1"/>
    <property type="match status" value="1"/>
</dbReference>
<evidence type="ECO:0000256" key="5">
    <source>
        <dbReference type="ARBA" id="ARBA00022729"/>
    </source>
</evidence>
<dbReference type="Pfam" id="PF07714">
    <property type="entry name" value="PK_Tyr_Ser-Thr"/>
    <property type="match status" value="1"/>
</dbReference>
<dbReference type="InterPro" id="IPR017441">
    <property type="entry name" value="Protein_kinase_ATP_BS"/>
</dbReference>
<dbReference type="InterPro" id="IPR038408">
    <property type="entry name" value="GNK2_sf"/>
</dbReference>